<organism evidence="3">
    <name type="scientific">Homalodisca liturata</name>
    <dbReference type="NCBI Taxonomy" id="320908"/>
    <lineage>
        <taxon>Eukaryota</taxon>
        <taxon>Metazoa</taxon>
        <taxon>Ecdysozoa</taxon>
        <taxon>Arthropoda</taxon>
        <taxon>Hexapoda</taxon>
        <taxon>Insecta</taxon>
        <taxon>Pterygota</taxon>
        <taxon>Neoptera</taxon>
        <taxon>Paraneoptera</taxon>
        <taxon>Hemiptera</taxon>
        <taxon>Auchenorrhyncha</taxon>
        <taxon>Membracoidea</taxon>
        <taxon>Cicadellidae</taxon>
        <taxon>Cicadellinae</taxon>
        <taxon>Proconiini</taxon>
        <taxon>Homalodisca</taxon>
    </lineage>
</organism>
<evidence type="ECO:0000256" key="1">
    <source>
        <dbReference type="ARBA" id="ARBA00005606"/>
    </source>
</evidence>
<dbReference type="InterPro" id="IPR008826">
    <property type="entry name" value="Se-bd"/>
</dbReference>
<dbReference type="GO" id="GO:0008430">
    <property type="term" value="F:selenium binding"/>
    <property type="evidence" value="ECO:0007669"/>
    <property type="project" value="InterPro"/>
</dbReference>
<name>A0A1B6IVT8_9HEMI</name>
<reference evidence="3" key="1">
    <citation type="submission" date="2015-11" db="EMBL/GenBank/DDBJ databases">
        <title>De novo transcriptome assembly of four potential Pierce s Disease insect vectors from Arizona vineyards.</title>
        <authorList>
            <person name="Tassone E.E."/>
        </authorList>
    </citation>
    <scope>NUCLEOTIDE SEQUENCE</scope>
</reference>
<dbReference type="AlphaFoldDB" id="A0A1B6IVT8"/>
<protein>
    <recommendedName>
        <fullName evidence="4">Methanethiol oxidase</fullName>
    </recommendedName>
</protein>
<dbReference type="PANTHER" id="PTHR23300">
    <property type="entry name" value="METHANETHIOL OXIDASE"/>
    <property type="match status" value="1"/>
</dbReference>
<dbReference type="EMBL" id="GECU01016649">
    <property type="protein sequence ID" value="JAS91057.1"/>
    <property type="molecule type" value="Transcribed_RNA"/>
</dbReference>
<evidence type="ECO:0000256" key="2">
    <source>
        <dbReference type="ARBA" id="ARBA00023266"/>
    </source>
</evidence>
<dbReference type="Pfam" id="PF05694">
    <property type="entry name" value="SBP56"/>
    <property type="match status" value="1"/>
</dbReference>
<gene>
    <name evidence="3" type="ORF">g.44515</name>
</gene>
<evidence type="ECO:0000313" key="3">
    <source>
        <dbReference type="EMBL" id="JAS91057.1"/>
    </source>
</evidence>
<dbReference type="SUPFAM" id="SSF75011">
    <property type="entry name" value="3-carboxy-cis,cis-mucoante lactonizing enzyme"/>
    <property type="match status" value="1"/>
</dbReference>
<proteinExistence type="inferred from homology"/>
<evidence type="ECO:0008006" key="4">
    <source>
        <dbReference type="Google" id="ProtNLM"/>
    </source>
</evidence>
<dbReference type="PANTHER" id="PTHR23300:SF0">
    <property type="entry name" value="METHANETHIOL OXIDASE"/>
    <property type="match status" value="1"/>
</dbReference>
<keyword evidence="2" id="KW-0711">Selenium</keyword>
<comment type="similarity">
    <text evidence="1">Belongs to the selenium-binding protein family.</text>
</comment>
<sequence length="490" mass="54399">MSVEKNTLHTGCCGSGPGYRSPQDAFKNGPREEIVYVLCVQPDKTKHDYLAVVDVDPTSPSYCQVIHRTKMLYPGDEVHHFGWNSCSSCYGNVTKQRDKLVIPCLGSDRIYILDVAANPRAPTVHKVIEPEEMHALGVATPHTTHCLPSGDIMISTMGTVSGEGNGDFILVDGSTWKVKSLWTEGGKVAQFGYDFWYQPYWDIMVSSEWGAPKSFKPGYKHSDVLDPTLTGRSINLYSWKERKLLQTISFGDEGIAPLETRFLHNPLEAQGFVGCAVTSNIFRFYRTDDGTWAVEKVIVIPPKKVKGWALPEMQGMVTDILLSLDDRFLYLSNWLHGDVRQYDVSNPSKPVLVGQVFLGGSILKGGPVEVIEDHELTEQPAPVTIKGKKILGSPQMLQLSLDGKRLYVTTSLFSPWDTQMYPEMVKKGSVLMKVDVDTEKGGLTLDTDFLVDFGAEPDGPVLAHETRYPGGDCTSDIWLADEEPKVELCK</sequence>
<accession>A0A1B6IVT8</accession>